<gene>
    <name evidence="5" type="ORF">RFI_14865</name>
</gene>
<dbReference type="InterPro" id="IPR052415">
    <property type="entry name" value="Diphthine_MTase"/>
</dbReference>
<dbReference type="PANTHER" id="PTHR46042">
    <property type="entry name" value="DIPHTHINE METHYLTRANSFERASE"/>
    <property type="match status" value="1"/>
</dbReference>
<evidence type="ECO:0000313" key="6">
    <source>
        <dbReference type="Proteomes" id="UP000023152"/>
    </source>
</evidence>
<dbReference type="EMBL" id="ASPP01010825">
    <property type="protein sequence ID" value="ETO22339.1"/>
    <property type="molecule type" value="Genomic_DNA"/>
</dbReference>
<evidence type="ECO:0000256" key="2">
    <source>
        <dbReference type="ARBA" id="ARBA00022737"/>
    </source>
</evidence>
<evidence type="ECO:0000256" key="1">
    <source>
        <dbReference type="ARBA" id="ARBA00022574"/>
    </source>
</evidence>
<dbReference type="GO" id="GO:0017183">
    <property type="term" value="P:protein histidyl modification to diphthamide"/>
    <property type="evidence" value="ECO:0007669"/>
    <property type="project" value="TreeGrafter"/>
</dbReference>
<dbReference type="GO" id="GO:0061685">
    <property type="term" value="F:diphthine methylesterase activity"/>
    <property type="evidence" value="ECO:0007669"/>
    <property type="project" value="TreeGrafter"/>
</dbReference>
<keyword evidence="6" id="KW-1185">Reference proteome</keyword>
<accession>X6N9A5</accession>
<dbReference type="AlphaFoldDB" id="X6N9A5"/>
<dbReference type="PANTHER" id="PTHR46042:SF1">
    <property type="entry name" value="DIPHTHINE METHYLTRANSFERASE"/>
    <property type="match status" value="1"/>
</dbReference>
<evidence type="ECO:0000313" key="5">
    <source>
        <dbReference type="EMBL" id="ETO22339.1"/>
    </source>
</evidence>
<dbReference type="SUPFAM" id="SSF50978">
    <property type="entry name" value="WD40 repeat-like"/>
    <property type="match status" value="1"/>
</dbReference>
<name>X6N9A5_RETFI</name>
<comment type="caution">
    <text evidence="5">The sequence shown here is derived from an EMBL/GenBank/DDBJ whole genome shotgun (WGS) entry which is preliminary data.</text>
</comment>
<reference evidence="5 6" key="1">
    <citation type="journal article" date="2013" name="Curr. Biol.">
        <title>The Genome of the Foraminiferan Reticulomyxa filosa.</title>
        <authorList>
            <person name="Glockner G."/>
            <person name="Hulsmann N."/>
            <person name="Schleicher M."/>
            <person name="Noegel A.A."/>
            <person name="Eichinger L."/>
            <person name="Gallinger C."/>
            <person name="Pawlowski J."/>
            <person name="Sierra R."/>
            <person name="Euteneuer U."/>
            <person name="Pillet L."/>
            <person name="Moustafa A."/>
            <person name="Platzer M."/>
            <person name="Groth M."/>
            <person name="Szafranski K."/>
            <person name="Schliwa M."/>
        </authorList>
    </citation>
    <scope>NUCLEOTIDE SEQUENCE [LARGE SCALE GENOMIC DNA]</scope>
</reference>
<dbReference type="InterPro" id="IPR015943">
    <property type="entry name" value="WD40/YVTN_repeat-like_dom_sf"/>
</dbReference>
<organism evidence="5 6">
    <name type="scientific">Reticulomyxa filosa</name>
    <dbReference type="NCBI Taxonomy" id="46433"/>
    <lineage>
        <taxon>Eukaryota</taxon>
        <taxon>Sar</taxon>
        <taxon>Rhizaria</taxon>
        <taxon>Retaria</taxon>
        <taxon>Foraminifera</taxon>
        <taxon>Monothalamids</taxon>
        <taxon>Reticulomyxidae</taxon>
        <taxon>Reticulomyxa</taxon>
    </lineage>
</organism>
<keyword evidence="2" id="KW-0677">Repeat</keyword>
<keyword evidence="1" id="KW-0853">WD repeat</keyword>
<evidence type="ECO:0000256" key="3">
    <source>
        <dbReference type="ARBA" id="ARBA00043952"/>
    </source>
</evidence>
<sequence>MNNIDTNNKIKEKSIKCLGHMQANLCCDSVEWCPCETFEHLFVIGHYQLNQSTDSNAQTKSGGISLYEYKPKVGLEGDSPSLTHFNLLRWYSTGAVFDMKWHPKREQTNPLLAVAMANGVIELYQLSKKQRDEDGKESKEEDESNKQTRGSQVELTRISSVKIRTLDESTGNGNEDDSPPSCLSLDWNTHLHDKQAEVDRCRLLSALSDGSLIVLELSNNKLTIVDRWKCHTDQVWTGVFDHDYMNTTHTVVYSASDDGSIVLSDRRTRNDTTLRLKGCHNDLGVCSLNQSLIHGHVLYSGGFDEHLKVWDKRYFKQHITDVNTSNTHSNVNSRELKSYKIGDGVWRIRVKPITFNATKFSLQLDNVNPIASHELLLIAGMRSGFHVLDTAHTRVTDFTLVSTYALHGQYNDLQIDKNEILAYGCDWMFGEEHVVASCSFYDKEIHCWKIQELLK</sequence>
<dbReference type="Gene3D" id="2.130.10.10">
    <property type="entry name" value="YVTN repeat-like/Quinoprotein amine dehydrogenase"/>
    <property type="match status" value="1"/>
</dbReference>
<protein>
    <submittedName>
        <fullName evidence="5">Uncharacterized protein</fullName>
    </submittedName>
</protein>
<evidence type="ECO:0000256" key="4">
    <source>
        <dbReference type="SAM" id="MobiDB-lite"/>
    </source>
</evidence>
<dbReference type="GO" id="GO:0005737">
    <property type="term" value="C:cytoplasm"/>
    <property type="evidence" value="ECO:0007669"/>
    <property type="project" value="TreeGrafter"/>
</dbReference>
<dbReference type="InterPro" id="IPR036322">
    <property type="entry name" value="WD40_repeat_dom_sf"/>
</dbReference>
<feature type="compositionally biased region" description="Basic and acidic residues" evidence="4">
    <location>
        <begin position="129"/>
        <end position="139"/>
    </location>
</feature>
<comment type="pathway">
    <text evidence="3">Protein modification.</text>
</comment>
<feature type="region of interest" description="Disordered" evidence="4">
    <location>
        <begin position="128"/>
        <end position="153"/>
    </location>
</feature>
<dbReference type="OMA" id="KWEARSI"/>
<dbReference type="Proteomes" id="UP000023152">
    <property type="component" value="Unassembled WGS sequence"/>
</dbReference>
<proteinExistence type="predicted"/>
<dbReference type="OrthoDB" id="1930760at2759"/>